<name>A0ABM0JX63_APLCA</name>
<keyword evidence="3 6" id="KW-0812">Transmembrane</keyword>
<keyword evidence="5 6" id="KW-0472">Membrane</keyword>
<dbReference type="PANTHER" id="PTHR12471:SF7">
    <property type="entry name" value="V-TYPE PROTON ATPASE SUBUNIT S1"/>
    <property type="match status" value="1"/>
</dbReference>
<evidence type="ECO:0000256" key="6">
    <source>
        <dbReference type="SAM" id="Phobius"/>
    </source>
</evidence>
<evidence type="ECO:0000313" key="11">
    <source>
        <dbReference type="RefSeq" id="XP_005103664.2"/>
    </source>
</evidence>
<proteinExistence type="inferred from homology"/>
<comment type="subcellular location">
    <subcellularLocation>
        <location evidence="1">Membrane</location>
        <topology evidence="1">Single-pass membrane protein</topology>
    </subcellularLocation>
</comment>
<keyword evidence="9" id="KW-1185">Reference proteome</keyword>
<evidence type="ECO:0000256" key="1">
    <source>
        <dbReference type="ARBA" id="ARBA00004167"/>
    </source>
</evidence>
<dbReference type="InterPro" id="IPR008388">
    <property type="entry name" value="Ac45_acc_su"/>
</dbReference>
<organism evidence="9 11">
    <name type="scientific">Aplysia californica</name>
    <name type="common">California sea hare</name>
    <dbReference type="NCBI Taxonomy" id="6500"/>
    <lineage>
        <taxon>Eukaryota</taxon>
        <taxon>Metazoa</taxon>
        <taxon>Spiralia</taxon>
        <taxon>Lophotrochozoa</taxon>
        <taxon>Mollusca</taxon>
        <taxon>Gastropoda</taxon>
        <taxon>Heterobranchia</taxon>
        <taxon>Euthyneura</taxon>
        <taxon>Tectipleura</taxon>
        <taxon>Aplysiida</taxon>
        <taxon>Aplysioidea</taxon>
        <taxon>Aplysiidae</taxon>
        <taxon>Aplysia</taxon>
    </lineage>
</organism>
<accession>A0ABM0JX63</accession>
<feature type="signal peptide" evidence="7">
    <location>
        <begin position="1"/>
        <end position="17"/>
    </location>
</feature>
<comment type="similarity">
    <text evidence="2">Belongs to the vacuolar ATPase subunit S1 family.</text>
</comment>
<evidence type="ECO:0000313" key="9">
    <source>
        <dbReference type="Proteomes" id="UP000694888"/>
    </source>
</evidence>
<feature type="chain" id="PRO_5045021114" evidence="7">
    <location>
        <begin position="18"/>
        <end position="456"/>
    </location>
</feature>
<keyword evidence="7" id="KW-0732">Signal</keyword>
<dbReference type="InterPro" id="IPR046756">
    <property type="entry name" value="VAS1/VOA1_TM"/>
</dbReference>
<feature type="transmembrane region" description="Helical" evidence="6">
    <location>
        <begin position="410"/>
        <end position="434"/>
    </location>
</feature>
<gene>
    <name evidence="11" type="primary">LOC101849227</name>
    <name evidence="10" type="synonym">LOC101859643</name>
</gene>
<evidence type="ECO:0000259" key="8">
    <source>
        <dbReference type="Pfam" id="PF20520"/>
    </source>
</evidence>
<sequence>MALALALAFCLVHLASGNEIVPVLFWSPERAMSSLPDVNSHDILQPKTFDENFLTPLMKKSSHSAVVFLQDTLHMDDFTKYADVYSVDSTGGAFKNIKNLMDDNFSLELPQVSGASKAVDQLKSNYPGAMHSISSLDELDALGVSQDQPFLLLVHLPATAGNVDQEAAIAKNDDMIGAVCDRLKKKAIKYTALFTGKAASKGMVEEGEVHSGRHLLEADVVNKNGTFMNASDGNVYIFMRTISICVKNTSSSGDCVLDFDFVPDENAANQTVQFNGTARIILAFPNIKANNETSNPYNVSIEMEVIDQKDRWNILKVVLRLVDTENVDAENKTEIRNGSLINTALDFKVPILYSFHCTSMKLFLDALDNEYSYFKGTYVKFTGFQFQPFHIQNDRFYNSVDCVGFFTSGIWMGLVPVALLLTILLGGTMMLLNLSIMDRYDDPKGKTITVHTPGAD</sequence>
<reference evidence="10 11" key="1">
    <citation type="submission" date="2025-05" db="UniProtKB">
        <authorList>
            <consortium name="RefSeq"/>
        </authorList>
    </citation>
    <scope>IDENTIFICATION</scope>
</reference>
<evidence type="ECO:0000256" key="5">
    <source>
        <dbReference type="ARBA" id="ARBA00023136"/>
    </source>
</evidence>
<dbReference type="Proteomes" id="UP000694888">
    <property type="component" value="Unplaced"/>
</dbReference>
<dbReference type="RefSeq" id="XP_005103664.2">
    <property type="nucleotide sequence ID" value="XM_005103607.3"/>
</dbReference>
<dbReference type="PANTHER" id="PTHR12471">
    <property type="entry name" value="VACUOLAR ATP SYNTHASE SUBUNIT S1"/>
    <property type="match status" value="1"/>
</dbReference>
<evidence type="ECO:0000313" key="10">
    <source>
        <dbReference type="RefSeq" id="XP_005099693.2"/>
    </source>
</evidence>
<dbReference type="RefSeq" id="XP_005099693.2">
    <property type="nucleotide sequence ID" value="XM_005099636.3"/>
</dbReference>
<evidence type="ECO:0000256" key="2">
    <source>
        <dbReference type="ARBA" id="ARBA00009037"/>
    </source>
</evidence>
<feature type="domain" description="V-type proton ATPase subunit S1/VOA1 transmembrane" evidence="8">
    <location>
        <begin position="404"/>
        <end position="442"/>
    </location>
</feature>
<dbReference type="Pfam" id="PF20520">
    <property type="entry name" value="Ac45-VOA1_TM"/>
    <property type="match status" value="1"/>
</dbReference>
<dbReference type="Gene3D" id="2.40.160.110">
    <property type="match status" value="1"/>
</dbReference>
<evidence type="ECO:0000256" key="3">
    <source>
        <dbReference type="ARBA" id="ARBA00022692"/>
    </source>
</evidence>
<dbReference type="GeneID" id="101859643"/>
<dbReference type="GeneID" id="101849227"/>
<protein>
    <submittedName>
        <fullName evidence="10 11">V-type proton ATPase subunit S1</fullName>
    </submittedName>
</protein>
<evidence type="ECO:0000256" key="7">
    <source>
        <dbReference type="SAM" id="SignalP"/>
    </source>
</evidence>
<evidence type="ECO:0000256" key="4">
    <source>
        <dbReference type="ARBA" id="ARBA00022989"/>
    </source>
</evidence>
<keyword evidence="4 6" id="KW-1133">Transmembrane helix</keyword>